<evidence type="ECO:0000256" key="2">
    <source>
        <dbReference type="ARBA" id="ARBA00023157"/>
    </source>
</evidence>
<reference evidence="5" key="1">
    <citation type="submission" date="2020-11" db="EMBL/GenBank/DDBJ databases">
        <authorList>
            <person name="Tran Van P."/>
        </authorList>
    </citation>
    <scope>NUCLEOTIDE SEQUENCE</scope>
</reference>
<dbReference type="EMBL" id="LR903587">
    <property type="protein sequence ID" value="CAD7252055.1"/>
    <property type="molecule type" value="Genomic_DNA"/>
</dbReference>
<name>A0A7R9ADH1_9CRUS</name>
<evidence type="ECO:0000313" key="5">
    <source>
        <dbReference type="EMBL" id="CAD7252055.1"/>
    </source>
</evidence>
<dbReference type="PROSITE" id="PS00021">
    <property type="entry name" value="KRINGLE_1"/>
    <property type="match status" value="2"/>
</dbReference>
<comment type="caution">
    <text evidence="3">Lacks conserved residue(s) required for the propagation of feature annotation.</text>
</comment>
<dbReference type="InterPro" id="IPR013806">
    <property type="entry name" value="Kringle-like"/>
</dbReference>
<dbReference type="OrthoDB" id="2431000at2759"/>
<evidence type="ECO:0000256" key="3">
    <source>
        <dbReference type="PROSITE-ProRule" id="PRU00121"/>
    </source>
</evidence>
<protein>
    <recommendedName>
        <fullName evidence="4">Kringle domain-containing protein</fullName>
    </recommendedName>
</protein>
<sequence>MEFCLTEYPMLENAKVSYQKWDGGYPAPTGAKVVFTCYEGFTDGKSEHQATCSSIPDHWCTSFRSGDVKCSKPVYPECRKTERGKEYVGKRNETVTGKECLRWDSKPYGKPNDFESHFEGKTLYSKPYGKPNDFVATLLYEEHFFNEDSGSHENYCRNPTLKERPWCFISDSKIEWEFCDIPLCDDQVPLECKLTQKGGEYMGTKNRTILGIKCKPWLKMPLSSQYRKWSQRIPAFSDEVQEGHNYCRNPGGRPAGPWCYYGTLEHEWQYCDVPFCSLPKRGPSGIQKIGAVYPNCRMTKMGKEYMGNVKTSETGKP</sequence>
<dbReference type="PROSITE" id="PS50070">
    <property type="entry name" value="KRINGLE_2"/>
    <property type="match status" value="2"/>
</dbReference>
<feature type="disulfide bond" evidence="3">
    <location>
        <begin position="156"/>
        <end position="179"/>
    </location>
</feature>
<feature type="domain" description="Kringle" evidence="4">
    <location>
        <begin position="83"/>
        <end position="184"/>
    </location>
</feature>
<accession>A0A7R9ADH1</accession>
<dbReference type="Pfam" id="PF00051">
    <property type="entry name" value="Kringle"/>
    <property type="match status" value="2"/>
</dbReference>
<dbReference type="CDD" id="cd00108">
    <property type="entry name" value="KR"/>
    <property type="match status" value="1"/>
</dbReference>
<dbReference type="PRINTS" id="PR00018">
    <property type="entry name" value="KRINGLE"/>
</dbReference>
<evidence type="ECO:0000259" key="4">
    <source>
        <dbReference type="PROSITE" id="PS50070"/>
    </source>
</evidence>
<dbReference type="PANTHER" id="PTHR24261:SF7">
    <property type="entry name" value="KRINGLE DOMAIN-CONTAINING PROTEIN"/>
    <property type="match status" value="1"/>
</dbReference>
<gene>
    <name evidence="5" type="ORF">DSTB1V02_LOCUS11816</name>
</gene>
<organism evidence="5">
    <name type="scientific">Darwinula stevensoni</name>
    <dbReference type="NCBI Taxonomy" id="69355"/>
    <lineage>
        <taxon>Eukaryota</taxon>
        <taxon>Metazoa</taxon>
        <taxon>Ecdysozoa</taxon>
        <taxon>Arthropoda</taxon>
        <taxon>Crustacea</taxon>
        <taxon>Oligostraca</taxon>
        <taxon>Ostracoda</taxon>
        <taxon>Podocopa</taxon>
        <taxon>Podocopida</taxon>
        <taxon>Darwinulocopina</taxon>
        <taxon>Darwinuloidea</taxon>
        <taxon>Darwinulidae</taxon>
        <taxon>Darwinula</taxon>
    </lineage>
</organism>
<keyword evidence="2 3" id="KW-1015">Disulfide bond</keyword>
<dbReference type="Gene3D" id="2.40.20.10">
    <property type="entry name" value="Plasminogen Kringle 4"/>
    <property type="match status" value="2"/>
</dbReference>
<keyword evidence="6" id="KW-1185">Reference proteome</keyword>
<dbReference type="EMBL" id="CAJPEV010004070">
    <property type="protein sequence ID" value="CAG0901102.1"/>
    <property type="molecule type" value="Genomic_DNA"/>
</dbReference>
<evidence type="ECO:0000256" key="1">
    <source>
        <dbReference type="ARBA" id="ARBA00022572"/>
    </source>
</evidence>
<dbReference type="InterPro" id="IPR000001">
    <property type="entry name" value="Kringle"/>
</dbReference>
<evidence type="ECO:0000313" key="6">
    <source>
        <dbReference type="Proteomes" id="UP000677054"/>
    </source>
</evidence>
<keyword evidence="1 3" id="KW-0420">Kringle</keyword>
<proteinExistence type="predicted"/>
<dbReference type="PANTHER" id="PTHR24261">
    <property type="entry name" value="PLASMINOGEN-RELATED"/>
    <property type="match status" value="1"/>
</dbReference>
<dbReference type="Proteomes" id="UP000677054">
    <property type="component" value="Unassembled WGS sequence"/>
</dbReference>
<dbReference type="AlphaFoldDB" id="A0A7R9ADH1"/>
<dbReference type="InterPro" id="IPR018056">
    <property type="entry name" value="Kringle_CS"/>
</dbReference>
<dbReference type="SUPFAM" id="SSF57440">
    <property type="entry name" value="Kringle-like"/>
    <property type="match status" value="2"/>
</dbReference>
<dbReference type="InterPro" id="IPR050759">
    <property type="entry name" value="Serine_protease_kringle"/>
</dbReference>
<dbReference type="SMART" id="SM00130">
    <property type="entry name" value="KR"/>
    <property type="match status" value="2"/>
</dbReference>
<dbReference type="InterPro" id="IPR038178">
    <property type="entry name" value="Kringle_sf"/>
</dbReference>
<feature type="domain" description="Kringle" evidence="4">
    <location>
        <begin position="197"/>
        <end position="276"/>
    </location>
</feature>